<feature type="domain" description="SH3b" evidence="3">
    <location>
        <begin position="43"/>
        <end position="93"/>
    </location>
</feature>
<reference evidence="4 5" key="1">
    <citation type="submission" date="2015-03" db="EMBL/GenBank/DDBJ databases">
        <title>Genome sequencing of Methylobacterium variabile DSM 16961.</title>
        <authorList>
            <person name="Chaudhry V."/>
            <person name="Patil P.B."/>
        </authorList>
    </citation>
    <scope>NUCLEOTIDE SEQUENCE [LARGE SCALE GENOMIC DNA]</scope>
    <source>
        <strain evidence="4 5">DSM 16961</strain>
    </source>
</reference>
<dbReference type="EMBL" id="LABY01000036">
    <property type="protein sequence ID" value="KMO41199.1"/>
    <property type="molecule type" value="Genomic_DNA"/>
</dbReference>
<evidence type="ECO:0000313" key="5">
    <source>
        <dbReference type="Proteomes" id="UP000035955"/>
    </source>
</evidence>
<proteinExistence type="predicted"/>
<keyword evidence="2" id="KW-0732">Signal</keyword>
<gene>
    <name evidence="4" type="ORF">VQ02_06260</name>
</gene>
<keyword evidence="5" id="KW-1185">Reference proteome</keyword>
<evidence type="ECO:0000259" key="3">
    <source>
        <dbReference type="Pfam" id="PF08239"/>
    </source>
</evidence>
<evidence type="ECO:0000256" key="1">
    <source>
        <dbReference type="SAM" id="MobiDB-lite"/>
    </source>
</evidence>
<dbReference type="Proteomes" id="UP000035955">
    <property type="component" value="Unassembled WGS sequence"/>
</dbReference>
<comment type="caution">
    <text evidence="4">The sequence shown here is derived from an EMBL/GenBank/DDBJ whole genome shotgun (WGS) entry which is preliminary data.</text>
</comment>
<organism evidence="4 5">
    <name type="scientific">Methylobacterium variabile</name>
    <dbReference type="NCBI Taxonomy" id="298794"/>
    <lineage>
        <taxon>Bacteria</taxon>
        <taxon>Pseudomonadati</taxon>
        <taxon>Pseudomonadota</taxon>
        <taxon>Alphaproteobacteria</taxon>
        <taxon>Hyphomicrobiales</taxon>
        <taxon>Methylobacteriaceae</taxon>
        <taxon>Methylobacterium</taxon>
    </lineage>
</organism>
<feature type="region of interest" description="Disordered" evidence="1">
    <location>
        <begin position="138"/>
        <end position="167"/>
    </location>
</feature>
<dbReference type="AlphaFoldDB" id="A0A0J6T5I4"/>
<dbReference type="Gene3D" id="2.30.30.40">
    <property type="entry name" value="SH3 Domains"/>
    <property type="match status" value="1"/>
</dbReference>
<dbReference type="Pfam" id="PF08239">
    <property type="entry name" value="SH3_3"/>
    <property type="match status" value="1"/>
</dbReference>
<feature type="compositionally biased region" description="Basic and acidic residues" evidence="1">
    <location>
        <begin position="139"/>
        <end position="152"/>
    </location>
</feature>
<evidence type="ECO:0000256" key="2">
    <source>
        <dbReference type="SAM" id="SignalP"/>
    </source>
</evidence>
<feature type="chain" id="PRO_5005281772" description="SH3b domain-containing protein" evidence="2">
    <location>
        <begin position="24"/>
        <end position="385"/>
    </location>
</feature>
<dbReference type="PATRIC" id="fig|298794.3.peg.5263"/>
<evidence type="ECO:0000313" key="4">
    <source>
        <dbReference type="EMBL" id="KMO41199.1"/>
    </source>
</evidence>
<feature type="signal peptide" evidence="2">
    <location>
        <begin position="1"/>
        <end position="23"/>
    </location>
</feature>
<sequence>MGAMLKQWILAAIVLASGSVARAESGGGYSYPVGLDANGDNFLALRSRPTTLEGVRLRKLGPGTLFSVIGRQGAWYNVRLLDGESGWVYSRYVGCCARGPQGPAPAVAQSMQVVVQSGEAEAARLRGQVEQLTALVRASQEKQEQRDREAEAARQAAARAEAERPPVADEDALAGLSARFEQAAANRASYLTPTKPDDQDLGRTARAASEHFPKVPFYIPGTRESGRFWVEPRVGDTGQLSYDMVFVDPRASVDQKRATIDLTPEQLDRMKLAIAKISLWSDIAHRNEVRRHYRKRVDCFPDASCPRDGDKIDGKSSTEIVFFVNEDGSTGGRIQRNKGRYDEGYNVSVKSARLLASYLGYVQSRGERDYAAGTRTAADLDVMFK</sequence>
<protein>
    <recommendedName>
        <fullName evidence="3">SH3b domain-containing protein</fullName>
    </recommendedName>
</protein>
<dbReference type="InterPro" id="IPR003646">
    <property type="entry name" value="SH3-like_bac-type"/>
</dbReference>
<name>A0A0J6T5I4_9HYPH</name>
<accession>A0A0J6T5I4</accession>